<dbReference type="CDD" id="cd23799">
    <property type="entry name" value="UBCc_UBE2J"/>
    <property type="match status" value="1"/>
</dbReference>
<protein>
    <recommendedName>
        <fullName evidence="3">UBC core domain-containing protein</fullName>
    </recommendedName>
</protein>
<comment type="caution">
    <text evidence="4">The sequence shown here is derived from an EMBL/GenBank/DDBJ whole genome shotgun (WGS) entry which is preliminary data.</text>
</comment>
<evidence type="ECO:0000313" key="4">
    <source>
        <dbReference type="EMBL" id="GAB1220838.1"/>
    </source>
</evidence>
<feature type="compositionally biased region" description="Basic and acidic residues" evidence="1">
    <location>
        <begin position="171"/>
        <end position="182"/>
    </location>
</feature>
<feature type="region of interest" description="Disordered" evidence="1">
    <location>
        <begin position="171"/>
        <end position="199"/>
    </location>
</feature>
<dbReference type="InterPro" id="IPR050113">
    <property type="entry name" value="Ub_conjugating_enzyme"/>
</dbReference>
<name>A0ABQ0DD95_9EUKA</name>
<sequence length="345" mass="39880">MQQTSSNLNSVKRLQREYAAFLKSPPSDMTIYLIESSVHECHFSFKGQSETDFAEGIYHGKFVFPYDYPKNPPEVYFFTPNGRFAINTKICLSITSFHPETWTPVWSISSMLEAIRAFMLTPAAGAVGGLETCSDIKKEFAIKSQYYTCPICGANHQELKKVFMLENESSKKNSTESVEHQPKTSTSKEVSSKLSDSDKIEHKLENIEKDNEIITEKDNNNNQNQEIMKEESNVITPNEINSESKEELLTKLEDDEISKDTKEKEEEITQEDDVLTILKKRQEAEKEKIKHFLEHEEETKEENKRNEQYAVIDETINIILYLSIFLVILMVLNLLKIKIIMYFLN</sequence>
<keyword evidence="2" id="KW-1133">Transmembrane helix</keyword>
<feature type="compositionally biased region" description="Polar residues" evidence="1">
    <location>
        <begin position="183"/>
        <end position="194"/>
    </location>
</feature>
<accession>A0ABQ0DD95</accession>
<evidence type="ECO:0000313" key="5">
    <source>
        <dbReference type="Proteomes" id="UP001628156"/>
    </source>
</evidence>
<dbReference type="PANTHER" id="PTHR24067">
    <property type="entry name" value="UBIQUITIN-CONJUGATING ENZYME E2"/>
    <property type="match status" value="1"/>
</dbReference>
<dbReference type="Gene3D" id="3.10.110.10">
    <property type="entry name" value="Ubiquitin Conjugating Enzyme"/>
    <property type="match status" value="1"/>
</dbReference>
<dbReference type="EMBL" id="BAAFRS010000060">
    <property type="protein sequence ID" value="GAB1220838.1"/>
    <property type="molecule type" value="Genomic_DNA"/>
</dbReference>
<keyword evidence="2" id="KW-0472">Membrane</keyword>
<feature type="transmembrane region" description="Helical" evidence="2">
    <location>
        <begin position="318"/>
        <end position="335"/>
    </location>
</feature>
<proteinExistence type="predicted"/>
<keyword evidence="2" id="KW-0812">Transmembrane</keyword>
<dbReference type="Proteomes" id="UP001628156">
    <property type="component" value="Unassembled WGS sequence"/>
</dbReference>
<dbReference type="Pfam" id="PF00179">
    <property type="entry name" value="UQ_con"/>
    <property type="match status" value="1"/>
</dbReference>
<gene>
    <name evidence="4" type="ORF">ENUP19_0060G0014</name>
</gene>
<evidence type="ECO:0000256" key="2">
    <source>
        <dbReference type="SAM" id="Phobius"/>
    </source>
</evidence>
<keyword evidence="5" id="KW-1185">Reference proteome</keyword>
<feature type="domain" description="UBC core" evidence="3">
    <location>
        <begin position="9"/>
        <end position="172"/>
    </location>
</feature>
<evidence type="ECO:0000256" key="1">
    <source>
        <dbReference type="SAM" id="MobiDB-lite"/>
    </source>
</evidence>
<dbReference type="SUPFAM" id="SSF54495">
    <property type="entry name" value="UBC-like"/>
    <property type="match status" value="1"/>
</dbReference>
<dbReference type="PROSITE" id="PS50127">
    <property type="entry name" value="UBC_2"/>
    <property type="match status" value="1"/>
</dbReference>
<dbReference type="InterPro" id="IPR016135">
    <property type="entry name" value="UBQ-conjugating_enzyme/RWD"/>
</dbReference>
<organism evidence="4 5">
    <name type="scientific">Entamoeba nuttalli</name>
    <dbReference type="NCBI Taxonomy" id="412467"/>
    <lineage>
        <taxon>Eukaryota</taxon>
        <taxon>Amoebozoa</taxon>
        <taxon>Evosea</taxon>
        <taxon>Archamoebae</taxon>
        <taxon>Mastigamoebida</taxon>
        <taxon>Entamoebidae</taxon>
        <taxon>Entamoeba</taxon>
    </lineage>
</organism>
<reference evidence="4 5" key="1">
    <citation type="journal article" date="2019" name="PLoS Negl. Trop. Dis.">
        <title>Whole genome sequencing of Entamoeba nuttalli reveals mammalian host-related molecular signatures and a novel octapeptide-repeat surface protein.</title>
        <authorList>
            <person name="Tanaka M."/>
            <person name="Makiuchi T."/>
            <person name="Komiyama T."/>
            <person name="Shiina T."/>
            <person name="Osaki K."/>
            <person name="Tachibana H."/>
        </authorList>
    </citation>
    <scope>NUCLEOTIDE SEQUENCE [LARGE SCALE GENOMIC DNA]</scope>
    <source>
        <strain evidence="4 5">P19-061405</strain>
    </source>
</reference>
<dbReference type="InterPro" id="IPR000608">
    <property type="entry name" value="UBC"/>
</dbReference>
<evidence type="ECO:0000259" key="3">
    <source>
        <dbReference type="PROSITE" id="PS50127"/>
    </source>
</evidence>
<dbReference type="SMART" id="SM00212">
    <property type="entry name" value="UBCc"/>
    <property type="match status" value="1"/>
</dbReference>